<gene>
    <name evidence="4" type="ORF">KCU76_g3961</name>
</gene>
<dbReference type="InterPro" id="IPR035398">
    <property type="entry name" value="Bac_rhamnosid_C"/>
</dbReference>
<dbReference type="InterPro" id="IPR035396">
    <property type="entry name" value="Bac_rhamnosid6H"/>
</dbReference>
<dbReference type="InterPro" id="IPR012341">
    <property type="entry name" value="6hp_glycosidase-like_sf"/>
</dbReference>
<feature type="non-terminal residue" evidence="4">
    <location>
        <position position="1"/>
    </location>
</feature>
<keyword evidence="4" id="KW-0378">Hydrolase</keyword>
<dbReference type="Gene3D" id="2.60.120.560">
    <property type="entry name" value="Exo-inulinase, domain 1"/>
    <property type="match status" value="1"/>
</dbReference>
<dbReference type="Gene3D" id="2.60.420.10">
    <property type="entry name" value="Maltose phosphorylase, domain 3"/>
    <property type="match status" value="1"/>
</dbReference>
<dbReference type="PANTHER" id="PTHR34987:SF4">
    <property type="entry name" value="ALPHA-L-RHAMNOSIDASE C-TERMINAL DOMAIN-CONTAINING PROTEIN"/>
    <property type="match status" value="1"/>
</dbReference>
<dbReference type="InterPro" id="IPR008928">
    <property type="entry name" value="6-hairpin_glycosidase_sf"/>
</dbReference>
<evidence type="ECO:0000259" key="3">
    <source>
        <dbReference type="Pfam" id="PF17390"/>
    </source>
</evidence>
<reference evidence="4" key="1">
    <citation type="journal article" date="2021" name="J Fungi (Basel)">
        <title>Virulence traits and population genomics of the black yeast Aureobasidium melanogenum.</title>
        <authorList>
            <person name="Cernosa A."/>
            <person name="Sun X."/>
            <person name="Gostincar C."/>
            <person name="Fang C."/>
            <person name="Gunde-Cimerman N."/>
            <person name="Song Z."/>
        </authorList>
    </citation>
    <scope>NUCLEOTIDE SEQUENCE</scope>
    <source>
        <strain evidence="4">EXF-9911</strain>
    </source>
</reference>
<keyword evidence="4" id="KW-0326">Glycosidase</keyword>
<accession>A0A9P8JCP7</accession>
<keyword evidence="1" id="KW-0732">Signal</keyword>
<evidence type="ECO:0000313" key="4">
    <source>
        <dbReference type="EMBL" id="KAG9696125.1"/>
    </source>
</evidence>
<feature type="domain" description="Alpha-L-rhamnosidase six-hairpin glycosidase" evidence="2">
    <location>
        <begin position="387"/>
        <end position="735"/>
    </location>
</feature>
<dbReference type="Pfam" id="PF17390">
    <property type="entry name" value="Bac_rhamnosid_C"/>
    <property type="match status" value="1"/>
</dbReference>
<organism evidence="4 5">
    <name type="scientific">Aureobasidium melanogenum</name>
    <name type="common">Aureobasidium pullulans var. melanogenum</name>
    <dbReference type="NCBI Taxonomy" id="46634"/>
    <lineage>
        <taxon>Eukaryota</taxon>
        <taxon>Fungi</taxon>
        <taxon>Dikarya</taxon>
        <taxon>Ascomycota</taxon>
        <taxon>Pezizomycotina</taxon>
        <taxon>Dothideomycetes</taxon>
        <taxon>Dothideomycetidae</taxon>
        <taxon>Dothideales</taxon>
        <taxon>Saccotheciaceae</taxon>
        <taxon>Aureobasidium</taxon>
    </lineage>
</organism>
<dbReference type="SUPFAM" id="SSF48208">
    <property type="entry name" value="Six-hairpin glycosidases"/>
    <property type="match status" value="1"/>
</dbReference>
<dbReference type="Gene3D" id="1.50.10.10">
    <property type="match status" value="1"/>
</dbReference>
<reference evidence="4" key="2">
    <citation type="submission" date="2021-08" db="EMBL/GenBank/DDBJ databases">
        <authorList>
            <person name="Gostincar C."/>
            <person name="Sun X."/>
            <person name="Song Z."/>
            <person name="Gunde-Cimerman N."/>
        </authorList>
    </citation>
    <scope>NUCLEOTIDE SEQUENCE</scope>
    <source>
        <strain evidence="4">EXF-9911</strain>
    </source>
</reference>
<dbReference type="Proteomes" id="UP000779574">
    <property type="component" value="Unassembled WGS sequence"/>
</dbReference>
<comment type="caution">
    <text evidence="4">The sequence shown here is derived from an EMBL/GenBank/DDBJ whole genome shotgun (WGS) entry which is preliminary data.</text>
</comment>
<sequence>MQKITCLLIGLSWQALAIPLSSLNEFYPSSIALGNATNELDTHSFASFTLDKNNSVATLDYGYEIAGYPFFQVASFRGKVQVESRYTEDLGNIDLPFSDGPFSFGQGLTNTYRVETFEVTSACQLESYLAQGGQRWQTLRLLTTGSVTFSKVGFKATVDKLDYDRLPGQFTSSNPLYNEIWKLGARASGASCFAAGAYKTIWETSDSGAFIRGTRAGLTTRANDFTNYNLTFSTKIQRGGLGWTMAYPVSTRYGGIQLNLVGNYPESTTYVNVNRTLLPPNSIALAYGFNLVNQTTLTSYYLDNFKVPFQVKEGQWYSVSAAMSDGDYLAVSVNGIKIFNVTLNDYYIGSPTNITTGSFGFGGWQDQAGYVRDVRVVSSNGTTIYTNPMTNSSTVLPEFGVQSNTADICMDGAKRDRLVWLGDFYHTAAIISTSTNRKDYSAGTLQTFLDWQLPSGQLPLNTPIGYPGSVTLTFASFSEADGYYYFLEDYHILGLLAFGSHMRYNNDIDFAKKNWAQWKLAVQYLIGKIDSSTGVVTVGYAFFGDGAGLAVNAASVQAFKELADVAIAVGDNDSAEAWFAVAKNLTSTIQSKFWQPSLGHFSDNPQNATKLSIQGLGFVITSGVASASQASSCINALTALKLSPGYKDTTDVSSDGVVNISPNTNGFVLPALLQSNRTAEAKYLFENLWAAMIKNETTHSGASWEYVDTNLQPGLSRFTSLSHPWGGAPTYILTEYIAGIRPVTFGYKTWVIAPAYTGFDLKSASAQVTTPYGVLKVQWIVANGKINAVINAPVGTSGTFVINRALSNLTKANTVVQIQGSTLPKTLCLDL</sequence>
<dbReference type="EMBL" id="JAHFXF010000111">
    <property type="protein sequence ID" value="KAG9696125.1"/>
    <property type="molecule type" value="Genomic_DNA"/>
</dbReference>
<evidence type="ECO:0000259" key="2">
    <source>
        <dbReference type="Pfam" id="PF17389"/>
    </source>
</evidence>
<dbReference type="GO" id="GO:0005975">
    <property type="term" value="P:carbohydrate metabolic process"/>
    <property type="evidence" value="ECO:0007669"/>
    <property type="project" value="InterPro"/>
</dbReference>
<dbReference type="PANTHER" id="PTHR34987">
    <property type="entry name" value="C, PUTATIVE (AFU_ORTHOLOGUE AFUA_3G02880)-RELATED"/>
    <property type="match status" value="1"/>
</dbReference>
<dbReference type="Pfam" id="PF17389">
    <property type="entry name" value="Bac_rhamnosid6H"/>
    <property type="match status" value="1"/>
</dbReference>
<feature type="domain" description="Alpha-L-rhamnosidase C-terminal" evidence="3">
    <location>
        <begin position="739"/>
        <end position="805"/>
    </location>
</feature>
<feature type="chain" id="PRO_5040142178" evidence="1">
    <location>
        <begin position="18"/>
        <end position="831"/>
    </location>
</feature>
<evidence type="ECO:0000313" key="5">
    <source>
        <dbReference type="Proteomes" id="UP000779574"/>
    </source>
</evidence>
<dbReference type="OrthoDB" id="10036721at2759"/>
<evidence type="ECO:0000256" key="1">
    <source>
        <dbReference type="SAM" id="SignalP"/>
    </source>
</evidence>
<dbReference type="GO" id="GO:0016798">
    <property type="term" value="F:hydrolase activity, acting on glycosyl bonds"/>
    <property type="evidence" value="ECO:0007669"/>
    <property type="project" value="UniProtKB-KW"/>
</dbReference>
<protein>
    <submittedName>
        <fullName evidence="4">Six-hairpin glycosidase</fullName>
    </submittedName>
</protein>
<proteinExistence type="predicted"/>
<name>A0A9P8JCP7_AURME</name>
<dbReference type="AlphaFoldDB" id="A0A9P8JCP7"/>
<feature type="signal peptide" evidence="1">
    <location>
        <begin position="1"/>
        <end position="17"/>
    </location>
</feature>